<feature type="domain" description="DUF3805" evidence="1">
    <location>
        <begin position="37"/>
        <end position="187"/>
    </location>
</feature>
<evidence type="ECO:0000313" key="6">
    <source>
        <dbReference type="Proteomes" id="UP000095788"/>
    </source>
</evidence>
<dbReference type="Pfam" id="PF12712">
    <property type="entry name" value="DUF3805"/>
    <property type="match status" value="1"/>
</dbReference>
<evidence type="ECO:0000259" key="2">
    <source>
        <dbReference type="Pfam" id="PF12713"/>
    </source>
</evidence>
<proteinExistence type="predicted"/>
<evidence type="ECO:0000313" key="4">
    <source>
        <dbReference type="EMBL" id="CUQ02611.1"/>
    </source>
</evidence>
<accession>A0A174K761</accession>
<evidence type="ECO:0000259" key="1">
    <source>
        <dbReference type="Pfam" id="PF12712"/>
    </source>
</evidence>
<protein>
    <submittedName>
        <fullName evidence="3">Domain of uncharacterized function (DUF3805)</fullName>
    </submittedName>
</protein>
<dbReference type="AlphaFoldDB" id="A0A174K761"/>
<reference evidence="5 6" key="1">
    <citation type="submission" date="2015-09" db="EMBL/GenBank/DDBJ databases">
        <authorList>
            <consortium name="Pathogen Informatics"/>
        </authorList>
    </citation>
    <scope>NUCLEOTIDE SEQUENCE [LARGE SCALE GENOMIC DNA]</scope>
    <source>
        <strain evidence="3 5">2789STDY5834898</strain>
        <strain evidence="4 6">2789STDY5834942</strain>
    </source>
</reference>
<dbReference type="Gene3D" id="3.40.1000.10">
    <property type="entry name" value="Mog1/PsbP, alpha/beta/alpha sandwich"/>
    <property type="match status" value="1"/>
</dbReference>
<evidence type="ECO:0000313" key="3">
    <source>
        <dbReference type="EMBL" id="CUP07993.1"/>
    </source>
</evidence>
<dbReference type="EMBL" id="CZAO01000003">
    <property type="protein sequence ID" value="CUP07993.1"/>
    <property type="molecule type" value="Genomic_DNA"/>
</dbReference>
<gene>
    <name evidence="3" type="ORF">ERS852510_00783</name>
    <name evidence="4" type="ORF">ERS852554_02656</name>
</gene>
<dbReference type="Pfam" id="PF12713">
    <property type="entry name" value="DUF3806"/>
    <property type="match status" value="1"/>
</dbReference>
<name>A0A174K761_BACUN</name>
<dbReference type="EMBL" id="CZBF01000004">
    <property type="protein sequence ID" value="CUQ02611.1"/>
    <property type="molecule type" value="Genomic_DNA"/>
</dbReference>
<feature type="domain" description="DUF3806" evidence="2">
    <location>
        <begin position="211"/>
        <end position="296"/>
    </location>
</feature>
<dbReference type="Gene3D" id="1.20.120.1090">
    <property type="match status" value="1"/>
</dbReference>
<sequence length="300" mass="34202">MDKFILFCIRFVLSLREIAEMVGTVFAKISLYMEQSKKFISPGAWFSMTYPADWNEFEDGEGSFLFYNPNEWTGNFRISAFKGNATYGKDSVKQELRENSSAIPVRIGRMECAYSKEMFEEEGAYYTSHLWITGADEVAFECSFTVKKGEPVAEAEKIIASLETRKDGVKYPAEIIPVRLSEIYQINEAYEWVDTTIKELLKKDFQGAEEDIAKMQQMMEESNIGPKKKDAWLAFGIALCVIFANEVDGMEWRTLVDGNREAPILLNTSTGEWIDPMKLVWSKVKAGGKVNLPEIYSSLF</sequence>
<organism evidence="3 5">
    <name type="scientific">Bacteroides uniformis</name>
    <dbReference type="NCBI Taxonomy" id="820"/>
    <lineage>
        <taxon>Bacteria</taxon>
        <taxon>Pseudomonadati</taxon>
        <taxon>Bacteroidota</taxon>
        <taxon>Bacteroidia</taxon>
        <taxon>Bacteroidales</taxon>
        <taxon>Bacteroidaceae</taxon>
        <taxon>Bacteroides</taxon>
    </lineage>
</organism>
<dbReference type="InterPro" id="IPR024266">
    <property type="entry name" value="DUF3806"/>
</dbReference>
<dbReference type="Proteomes" id="UP000095766">
    <property type="component" value="Unassembled WGS sequence"/>
</dbReference>
<dbReference type="InterPro" id="IPR024315">
    <property type="entry name" value="DUF3805"/>
</dbReference>
<dbReference type="Proteomes" id="UP000095788">
    <property type="component" value="Unassembled WGS sequence"/>
</dbReference>
<evidence type="ECO:0000313" key="5">
    <source>
        <dbReference type="Proteomes" id="UP000095766"/>
    </source>
</evidence>